<keyword evidence="7 16" id="KW-0285">Flavoprotein</keyword>
<dbReference type="InterPro" id="IPR016169">
    <property type="entry name" value="FAD-bd_PCMH_sub2"/>
</dbReference>
<dbReference type="Gene3D" id="3.30.465.10">
    <property type="match status" value="1"/>
</dbReference>
<keyword evidence="14 16" id="KW-0961">Cell wall biogenesis/degradation</keyword>
<dbReference type="SUPFAM" id="SSF56176">
    <property type="entry name" value="FAD-binding/transporter-associated domain-like"/>
    <property type="match status" value="1"/>
</dbReference>
<feature type="domain" description="FAD-binding PCMH-type" evidence="17">
    <location>
        <begin position="33"/>
        <end position="213"/>
    </location>
</feature>
<keyword evidence="6 16" id="KW-0132">Cell division</keyword>
<feature type="active site" evidence="16">
    <location>
        <position position="177"/>
    </location>
</feature>
<keyword evidence="10 16" id="KW-0133">Cell shape</keyword>
<reference evidence="18" key="1">
    <citation type="submission" date="2021-01" db="EMBL/GenBank/DDBJ databases">
        <title>Genome public.</title>
        <authorList>
            <person name="Liu C."/>
            <person name="Sun Q."/>
        </authorList>
    </citation>
    <scope>NUCLEOTIDE SEQUENCE</scope>
    <source>
        <strain evidence="18">YIM B02565</strain>
    </source>
</reference>
<evidence type="ECO:0000256" key="15">
    <source>
        <dbReference type="ARBA" id="ARBA00048914"/>
    </source>
</evidence>
<evidence type="ECO:0000256" key="12">
    <source>
        <dbReference type="ARBA" id="ARBA00023002"/>
    </source>
</evidence>
<dbReference type="InterPro" id="IPR011601">
    <property type="entry name" value="MurB_C"/>
</dbReference>
<name>A0A937FCW9_9CLOT</name>
<dbReference type="NCBIfam" id="TIGR00179">
    <property type="entry name" value="murB"/>
    <property type="match status" value="1"/>
</dbReference>
<dbReference type="RefSeq" id="WP_202766937.1">
    <property type="nucleotide sequence ID" value="NZ_JAESWA010000020.1"/>
</dbReference>
<feature type="active site" evidence="16">
    <location>
        <position position="297"/>
    </location>
</feature>
<dbReference type="PROSITE" id="PS51387">
    <property type="entry name" value="FAD_PCMH"/>
    <property type="match status" value="1"/>
</dbReference>
<keyword evidence="9 16" id="KW-0521">NADP</keyword>
<evidence type="ECO:0000256" key="13">
    <source>
        <dbReference type="ARBA" id="ARBA00023306"/>
    </source>
</evidence>
<evidence type="ECO:0000256" key="16">
    <source>
        <dbReference type="HAMAP-Rule" id="MF_00037"/>
    </source>
</evidence>
<dbReference type="GO" id="GO:0071949">
    <property type="term" value="F:FAD binding"/>
    <property type="evidence" value="ECO:0007669"/>
    <property type="project" value="InterPro"/>
</dbReference>
<keyword evidence="12 16" id="KW-0560">Oxidoreductase</keyword>
<evidence type="ECO:0000313" key="19">
    <source>
        <dbReference type="Proteomes" id="UP000623681"/>
    </source>
</evidence>
<dbReference type="SUPFAM" id="SSF56194">
    <property type="entry name" value="Uridine diphospho-N-Acetylenolpyruvylglucosamine reductase, MurB, C-terminal domain"/>
    <property type="match status" value="1"/>
</dbReference>
<evidence type="ECO:0000259" key="17">
    <source>
        <dbReference type="PROSITE" id="PS51387"/>
    </source>
</evidence>
<dbReference type="HAMAP" id="MF_00037">
    <property type="entry name" value="MurB"/>
    <property type="match status" value="1"/>
</dbReference>
<dbReference type="InterPro" id="IPR036318">
    <property type="entry name" value="FAD-bd_PCMH-like_sf"/>
</dbReference>
<dbReference type="InterPro" id="IPR003170">
    <property type="entry name" value="MurB"/>
</dbReference>
<evidence type="ECO:0000313" key="18">
    <source>
        <dbReference type="EMBL" id="MBL4931554.1"/>
    </source>
</evidence>
<evidence type="ECO:0000256" key="14">
    <source>
        <dbReference type="ARBA" id="ARBA00023316"/>
    </source>
</evidence>
<evidence type="ECO:0000256" key="3">
    <source>
        <dbReference type="ARBA" id="ARBA00004496"/>
    </source>
</evidence>
<gene>
    <name evidence="16 18" type="primary">murB</name>
    <name evidence="18" type="ORF">JK634_07035</name>
</gene>
<comment type="subcellular location">
    <subcellularLocation>
        <location evidence="3 16">Cytoplasm</location>
    </subcellularLocation>
</comment>
<comment type="caution">
    <text evidence="18">The sequence shown here is derived from an EMBL/GenBank/DDBJ whole genome shotgun (WGS) entry which is preliminary data.</text>
</comment>
<keyword evidence="19" id="KW-1185">Reference proteome</keyword>
<comment type="cofactor">
    <cofactor evidence="1 16">
        <name>FAD</name>
        <dbReference type="ChEBI" id="CHEBI:57692"/>
    </cofactor>
</comment>
<comment type="pathway">
    <text evidence="4 16">Cell wall biogenesis; peptidoglycan biosynthesis.</text>
</comment>
<evidence type="ECO:0000256" key="6">
    <source>
        <dbReference type="ARBA" id="ARBA00022618"/>
    </source>
</evidence>
<evidence type="ECO:0000256" key="10">
    <source>
        <dbReference type="ARBA" id="ARBA00022960"/>
    </source>
</evidence>
<comment type="similarity">
    <text evidence="16">Belongs to the MurB family.</text>
</comment>
<dbReference type="Proteomes" id="UP000623681">
    <property type="component" value="Unassembled WGS sequence"/>
</dbReference>
<dbReference type="InterPro" id="IPR036635">
    <property type="entry name" value="MurB_C_sf"/>
</dbReference>
<dbReference type="GO" id="GO:0008360">
    <property type="term" value="P:regulation of cell shape"/>
    <property type="evidence" value="ECO:0007669"/>
    <property type="project" value="UniProtKB-KW"/>
</dbReference>
<evidence type="ECO:0000256" key="11">
    <source>
        <dbReference type="ARBA" id="ARBA00022984"/>
    </source>
</evidence>
<evidence type="ECO:0000256" key="8">
    <source>
        <dbReference type="ARBA" id="ARBA00022827"/>
    </source>
</evidence>
<keyword evidence="5 16" id="KW-0963">Cytoplasm</keyword>
<dbReference type="EMBL" id="JAESWA010000020">
    <property type="protein sequence ID" value="MBL4931554.1"/>
    <property type="molecule type" value="Genomic_DNA"/>
</dbReference>
<dbReference type="GO" id="GO:0009252">
    <property type="term" value="P:peptidoglycan biosynthetic process"/>
    <property type="evidence" value="ECO:0007669"/>
    <property type="project" value="UniProtKB-UniRule"/>
</dbReference>
<feature type="active site" description="Proton donor" evidence="16">
    <location>
        <position position="227"/>
    </location>
</feature>
<evidence type="ECO:0000256" key="1">
    <source>
        <dbReference type="ARBA" id="ARBA00001974"/>
    </source>
</evidence>
<dbReference type="NCBIfam" id="NF010480">
    <property type="entry name" value="PRK13905.1"/>
    <property type="match status" value="1"/>
</dbReference>
<evidence type="ECO:0000256" key="4">
    <source>
        <dbReference type="ARBA" id="ARBA00004752"/>
    </source>
</evidence>
<evidence type="ECO:0000256" key="7">
    <source>
        <dbReference type="ARBA" id="ARBA00022630"/>
    </source>
</evidence>
<protein>
    <recommendedName>
        <fullName evidence="16">UDP-N-acetylenolpyruvoylglucosamine reductase</fullName>
        <ecNumber evidence="16">1.3.1.98</ecNumber>
    </recommendedName>
    <alternativeName>
        <fullName evidence="16">UDP-N-acetylmuramate dehydrogenase</fullName>
    </alternativeName>
</protein>
<dbReference type="PANTHER" id="PTHR21071">
    <property type="entry name" value="UDP-N-ACETYLENOLPYRUVOYLGLUCOSAMINE REDUCTASE"/>
    <property type="match status" value="1"/>
</dbReference>
<dbReference type="GO" id="GO:0005829">
    <property type="term" value="C:cytosol"/>
    <property type="evidence" value="ECO:0007669"/>
    <property type="project" value="TreeGrafter"/>
</dbReference>
<keyword evidence="8 16" id="KW-0274">FAD</keyword>
<comment type="function">
    <text evidence="2 16">Cell wall formation.</text>
</comment>
<dbReference type="GO" id="GO:0008762">
    <property type="term" value="F:UDP-N-acetylmuramate dehydrogenase activity"/>
    <property type="evidence" value="ECO:0007669"/>
    <property type="project" value="UniProtKB-UniRule"/>
</dbReference>
<proteinExistence type="inferred from homology"/>
<dbReference type="PANTHER" id="PTHR21071:SF4">
    <property type="entry name" value="UDP-N-ACETYLENOLPYRUVOYLGLUCOSAMINE REDUCTASE"/>
    <property type="match status" value="1"/>
</dbReference>
<dbReference type="Pfam" id="PF01565">
    <property type="entry name" value="FAD_binding_4"/>
    <property type="match status" value="1"/>
</dbReference>
<dbReference type="AlphaFoldDB" id="A0A937FCW9"/>
<dbReference type="GO" id="GO:0051301">
    <property type="term" value="P:cell division"/>
    <property type="evidence" value="ECO:0007669"/>
    <property type="project" value="UniProtKB-KW"/>
</dbReference>
<dbReference type="Gene3D" id="3.90.78.10">
    <property type="entry name" value="UDP-N-acetylenolpyruvoylglucosamine reductase, C-terminal domain"/>
    <property type="match status" value="1"/>
</dbReference>
<dbReference type="Pfam" id="PF02873">
    <property type="entry name" value="MurB_C"/>
    <property type="match status" value="1"/>
</dbReference>
<dbReference type="InterPro" id="IPR016167">
    <property type="entry name" value="FAD-bd_PCMH_sub1"/>
</dbReference>
<evidence type="ECO:0000256" key="5">
    <source>
        <dbReference type="ARBA" id="ARBA00022490"/>
    </source>
</evidence>
<dbReference type="InterPro" id="IPR016166">
    <property type="entry name" value="FAD-bd_PCMH"/>
</dbReference>
<keyword evidence="11 16" id="KW-0573">Peptidoglycan synthesis</keyword>
<keyword evidence="13 16" id="KW-0131">Cell cycle</keyword>
<evidence type="ECO:0000256" key="9">
    <source>
        <dbReference type="ARBA" id="ARBA00022857"/>
    </source>
</evidence>
<comment type="catalytic activity">
    <reaction evidence="15 16">
        <text>UDP-N-acetyl-alpha-D-muramate + NADP(+) = UDP-N-acetyl-3-O-(1-carboxyvinyl)-alpha-D-glucosamine + NADPH + H(+)</text>
        <dbReference type="Rhea" id="RHEA:12248"/>
        <dbReference type="ChEBI" id="CHEBI:15378"/>
        <dbReference type="ChEBI" id="CHEBI:57783"/>
        <dbReference type="ChEBI" id="CHEBI:58349"/>
        <dbReference type="ChEBI" id="CHEBI:68483"/>
        <dbReference type="ChEBI" id="CHEBI:70757"/>
        <dbReference type="EC" id="1.3.1.98"/>
    </reaction>
</comment>
<evidence type="ECO:0000256" key="2">
    <source>
        <dbReference type="ARBA" id="ARBA00003921"/>
    </source>
</evidence>
<accession>A0A937FCW9</accession>
<dbReference type="InterPro" id="IPR006094">
    <property type="entry name" value="Oxid_FAD_bind_N"/>
</dbReference>
<organism evidence="18 19">
    <name type="scientific">Clostridium paridis</name>
    <dbReference type="NCBI Taxonomy" id="2803863"/>
    <lineage>
        <taxon>Bacteria</taxon>
        <taxon>Bacillati</taxon>
        <taxon>Bacillota</taxon>
        <taxon>Clostridia</taxon>
        <taxon>Eubacteriales</taxon>
        <taxon>Clostridiaceae</taxon>
        <taxon>Clostridium</taxon>
    </lineage>
</organism>
<dbReference type="EC" id="1.3.1.98" evidence="16"/>
<sequence>MNQYHNLLSSLEKILDKSDIEIDAPMSEHIYFKVGGPVDFLVSPRKKEQVAEIVKLCSLEKIPYYIIGNGSNLLVKDGGIRGVVIKLTDLKDIRMENNLIYADCGALLKDVSKLALDNSLTGFEFACGIPGSVGGAVFMNAGAYDGEISNVIKWAEIIDNNFNIIKLNKEDLKLGYRSSIVMEEGNVVLGACFELANGDKDKIEARVNELTSRREEKQPLEYPSAGSTFKRPEGYFAGKLIQDSGLKGFSIGGAAVSEKHSGFIINKDKATAQDIIDVIHHVQKTVKEKFGVELHTEVRILGEDK</sequence>
<dbReference type="GO" id="GO:0071555">
    <property type="term" value="P:cell wall organization"/>
    <property type="evidence" value="ECO:0007669"/>
    <property type="project" value="UniProtKB-KW"/>
</dbReference>
<dbReference type="Gene3D" id="3.30.43.10">
    <property type="entry name" value="Uridine Diphospho-n-acetylenolpyruvylglucosamine Reductase, domain 2"/>
    <property type="match status" value="1"/>
</dbReference>